<dbReference type="HOGENOM" id="CLU_1322014_0_0_1"/>
<evidence type="ECO:0000313" key="2">
    <source>
        <dbReference type="EMBL" id="ELU09881.1"/>
    </source>
</evidence>
<evidence type="ECO:0000256" key="1">
    <source>
        <dbReference type="SAM" id="MobiDB-lite"/>
    </source>
</evidence>
<feature type="compositionally biased region" description="Low complexity" evidence="1">
    <location>
        <begin position="35"/>
        <end position="44"/>
    </location>
</feature>
<gene>
    <name evidence="2" type="ORF">CAPTEDRAFT_207667</name>
</gene>
<name>R7V2E9_CAPTE</name>
<feature type="region of interest" description="Disordered" evidence="1">
    <location>
        <begin position="1"/>
        <end position="75"/>
    </location>
</feature>
<reference evidence="2 4" key="2">
    <citation type="journal article" date="2013" name="Nature">
        <title>Insights into bilaterian evolution from three spiralian genomes.</title>
        <authorList>
            <person name="Simakov O."/>
            <person name="Marletaz F."/>
            <person name="Cho S.J."/>
            <person name="Edsinger-Gonzales E."/>
            <person name="Havlak P."/>
            <person name="Hellsten U."/>
            <person name="Kuo D.H."/>
            <person name="Larsson T."/>
            <person name="Lv J."/>
            <person name="Arendt D."/>
            <person name="Savage R."/>
            <person name="Osoegawa K."/>
            <person name="de Jong P."/>
            <person name="Grimwood J."/>
            <person name="Chapman J.A."/>
            <person name="Shapiro H."/>
            <person name="Aerts A."/>
            <person name="Otillar R.P."/>
            <person name="Terry A.Y."/>
            <person name="Boore J.L."/>
            <person name="Grigoriev I.V."/>
            <person name="Lindberg D.R."/>
            <person name="Seaver E.C."/>
            <person name="Weisblat D.A."/>
            <person name="Putnam N.H."/>
            <person name="Rokhsar D.S."/>
        </authorList>
    </citation>
    <scope>NUCLEOTIDE SEQUENCE</scope>
    <source>
        <strain evidence="2 4">I ESC-2004</strain>
    </source>
</reference>
<accession>R7V2E9</accession>
<feature type="compositionally biased region" description="Basic and acidic residues" evidence="1">
    <location>
        <begin position="45"/>
        <end position="60"/>
    </location>
</feature>
<proteinExistence type="predicted"/>
<reference evidence="3" key="3">
    <citation type="submission" date="2015-06" db="UniProtKB">
        <authorList>
            <consortium name="EnsemblMetazoa"/>
        </authorList>
    </citation>
    <scope>IDENTIFICATION</scope>
</reference>
<dbReference type="EnsemblMetazoa" id="CapteT207667">
    <property type="protein sequence ID" value="CapteP207667"/>
    <property type="gene ID" value="CapteG207667"/>
</dbReference>
<dbReference type="EMBL" id="AMQN01006210">
    <property type="status" value="NOT_ANNOTATED_CDS"/>
    <property type="molecule type" value="Genomic_DNA"/>
</dbReference>
<organism evidence="2">
    <name type="scientific">Capitella teleta</name>
    <name type="common">Polychaete worm</name>
    <dbReference type="NCBI Taxonomy" id="283909"/>
    <lineage>
        <taxon>Eukaryota</taxon>
        <taxon>Metazoa</taxon>
        <taxon>Spiralia</taxon>
        <taxon>Lophotrochozoa</taxon>
        <taxon>Annelida</taxon>
        <taxon>Polychaeta</taxon>
        <taxon>Sedentaria</taxon>
        <taxon>Scolecida</taxon>
        <taxon>Capitellidae</taxon>
        <taxon>Capitella</taxon>
    </lineage>
</organism>
<reference evidence="4" key="1">
    <citation type="submission" date="2012-12" db="EMBL/GenBank/DDBJ databases">
        <authorList>
            <person name="Hellsten U."/>
            <person name="Grimwood J."/>
            <person name="Chapman J.A."/>
            <person name="Shapiro H."/>
            <person name="Aerts A."/>
            <person name="Otillar R.P."/>
            <person name="Terry A.Y."/>
            <person name="Boore J.L."/>
            <person name="Simakov O."/>
            <person name="Marletaz F."/>
            <person name="Cho S.-J."/>
            <person name="Edsinger-Gonzales E."/>
            <person name="Havlak P."/>
            <person name="Kuo D.-H."/>
            <person name="Larsson T."/>
            <person name="Lv J."/>
            <person name="Arendt D."/>
            <person name="Savage R."/>
            <person name="Osoegawa K."/>
            <person name="de Jong P."/>
            <person name="Lindberg D.R."/>
            <person name="Seaver E.C."/>
            <person name="Weisblat D.A."/>
            <person name="Putnam N.H."/>
            <person name="Grigoriev I.V."/>
            <person name="Rokhsar D.S."/>
        </authorList>
    </citation>
    <scope>NUCLEOTIDE SEQUENCE</scope>
    <source>
        <strain evidence="4">I ESC-2004</strain>
    </source>
</reference>
<evidence type="ECO:0000313" key="3">
    <source>
        <dbReference type="EnsemblMetazoa" id="CapteP207667"/>
    </source>
</evidence>
<feature type="compositionally biased region" description="Low complexity" evidence="1">
    <location>
        <begin position="1"/>
        <end position="19"/>
    </location>
</feature>
<protein>
    <submittedName>
        <fullName evidence="2 3">Uncharacterized protein</fullName>
    </submittedName>
</protein>
<dbReference type="OrthoDB" id="6121298at2759"/>
<dbReference type="AlphaFoldDB" id="R7V2E9"/>
<sequence>MLRFLTITSHSSTRPSSASQDDPPPEGLPDPSKQATPEAAAECRAANEEILKLTPEERTQSKKRGSHRHFDDEKRLKIAEDANMNGLAGLLRGSPVNRSITMATARGILKVSKAKTDLTPGSLRIPWAVSLLRRMGYVQRKGTKAAKKVLTNLDKIRAEFHERIKIVVTDKSIPSGMPTRSPVPSPLGKTYRYPLSVLKQYPPSPNPS</sequence>
<dbReference type="EMBL" id="KB297837">
    <property type="protein sequence ID" value="ELU09881.1"/>
    <property type="molecule type" value="Genomic_DNA"/>
</dbReference>
<evidence type="ECO:0000313" key="4">
    <source>
        <dbReference type="Proteomes" id="UP000014760"/>
    </source>
</evidence>
<dbReference type="Proteomes" id="UP000014760">
    <property type="component" value="Unassembled WGS sequence"/>
</dbReference>
<keyword evidence="4" id="KW-1185">Reference proteome</keyword>